<reference evidence="2" key="1">
    <citation type="submission" date="2020-03" db="EMBL/GenBank/DDBJ databases">
        <title>The deep terrestrial virosphere.</title>
        <authorList>
            <person name="Holmfeldt K."/>
            <person name="Nilsson E."/>
            <person name="Simone D."/>
            <person name="Lopez-Fernandez M."/>
            <person name="Wu X."/>
            <person name="de Brujin I."/>
            <person name="Lundin D."/>
            <person name="Andersson A."/>
            <person name="Bertilsson S."/>
            <person name="Dopson M."/>
        </authorList>
    </citation>
    <scope>NUCLEOTIDE SEQUENCE</scope>
    <source>
        <strain evidence="2">MM415A01743</strain>
        <strain evidence="1">MM415B01269</strain>
    </source>
</reference>
<dbReference type="EMBL" id="MT142173">
    <property type="protein sequence ID" value="QJA75601.1"/>
    <property type="molecule type" value="Genomic_DNA"/>
</dbReference>
<proteinExistence type="predicted"/>
<dbReference type="AlphaFoldDB" id="A0A6M3K1W6"/>
<evidence type="ECO:0000313" key="1">
    <source>
        <dbReference type="EMBL" id="QJA59537.1"/>
    </source>
</evidence>
<name>A0A6M3K1W6_9ZZZZ</name>
<evidence type="ECO:0000313" key="2">
    <source>
        <dbReference type="EMBL" id="QJA75601.1"/>
    </source>
</evidence>
<gene>
    <name evidence="2" type="ORF">MM415A01743_0013</name>
    <name evidence="1" type="ORF">MM415B01269_0007</name>
</gene>
<accession>A0A6M3K1W6</accession>
<sequence length="149" mass="16796">MAVTVSKSTVVENIYKNFYDLINAISGFSGICYPEFHENHDFDDKADYPVVIIGSPEVSWESFTFGKNVLSGTIEIDIYTTTAPLTDQYTSDISNQIDSSKHTLADQGLKMVELESTSKNVVTRGNINIHMKTLIFKFMFYFDKTTSGY</sequence>
<dbReference type="EMBL" id="MT141374">
    <property type="protein sequence ID" value="QJA59537.1"/>
    <property type="molecule type" value="Genomic_DNA"/>
</dbReference>
<organism evidence="2">
    <name type="scientific">viral metagenome</name>
    <dbReference type="NCBI Taxonomy" id="1070528"/>
    <lineage>
        <taxon>unclassified sequences</taxon>
        <taxon>metagenomes</taxon>
        <taxon>organismal metagenomes</taxon>
    </lineage>
</organism>
<evidence type="ECO:0008006" key="3">
    <source>
        <dbReference type="Google" id="ProtNLM"/>
    </source>
</evidence>
<protein>
    <recommendedName>
        <fullName evidence="3">Tail protein</fullName>
    </recommendedName>
</protein>